<keyword evidence="2" id="KW-1185">Reference proteome</keyword>
<evidence type="ECO:0000313" key="2">
    <source>
        <dbReference type="Proteomes" id="UP001221142"/>
    </source>
</evidence>
<evidence type="ECO:0000313" key="1">
    <source>
        <dbReference type="EMBL" id="KAJ7636566.1"/>
    </source>
</evidence>
<accession>A0AAD7C1C3</accession>
<proteinExistence type="predicted"/>
<comment type="caution">
    <text evidence="1">The sequence shown here is derived from an EMBL/GenBank/DDBJ whole genome shotgun (WGS) entry which is preliminary data.</text>
</comment>
<organism evidence="1 2">
    <name type="scientific">Roridomyces roridus</name>
    <dbReference type="NCBI Taxonomy" id="1738132"/>
    <lineage>
        <taxon>Eukaryota</taxon>
        <taxon>Fungi</taxon>
        <taxon>Dikarya</taxon>
        <taxon>Basidiomycota</taxon>
        <taxon>Agaricomycotina</taxon>
        <taxon>Agaricomycetes</taxon>
        <taxon>Agaricomycetidae</taxon>
        <taxon>Agaricales</taxon>
        <taxon>Marasmiineae</taxon>
        <taxon>Mycenaceae</taxon>
        <taxon>Roridomyces</taxon>
    </lineage>
</organism>
<protein>
    <submittedName>
        <fullName evidence="1">Uncharacterized protein</fullName>
    </submittedName>
</protein>
<name>A0AAD7C1C3_9AGAR</name>
<dbReference type="Proteomes" id="UP001221142">
    <property type="component" value="Unassembled WGS sequence"/>
</dbReference>
<dbReference type="AlphaFoldDB" id="A0AAD7C1C3"/>
<reference evidence="1" key="1">
    <citation type="submission" date="2023-03" db="EMBL/GenBank/DDBJ databases">
        <title>Massive genome expansion in bonnet fungi (Mycena s.s.) driven by repeated elements and novel gene families across ecological guilds.</title>
        <authorList>
            <consortium name="Lawrence Berkeley National Laboratory"/>
            <person name="Harder C.B."/>
            <person name="Miyauchi S."/>
            <person name="Viragh M."/>
            <person name="Kuo A."/>
            <person name="Thoen E."/>
            <person name="Andreopoulos B."/>
            <person name="Lu D."/>
            <person name="Skrede I."/>
            <person name="Drula E."/>
            <person name="Henrissat B."/>
            <person name="Morin E."/>
            <person name="Kohler A."/>
            <person name="Barry K."/>
            <person name="LaButti K."/>
            <person name="Morin E."/>
            <person name="Salamov A."/>
            <person name="Lipzen A."/>
            <person name="Mereny Z."/>
            <person name="Hegedus B."/>
            <person name="Baldrian P."/>
            <person name="Stursova M."/>
            <person name="Weitz H."/>
            <person name="Taylor A."/>
            <person name="Grigoriev I.V."/>
            <person name="Nagy L.G."/>
            <person name="Martin F."/>
            <person name="Kauserud H."/>
        </authorList>
    </citation>
    <scope>NUCLEOTIDE SEQUENCE</scope>
    <source>
        <strain evidence="1">9284</strain>
    </source>
</reference>
<dbReference type="EMBL" id="JARKIF010000006">
    <property type="protein sequence ID" value="KAJ7636566.1"/>
    <property type="molecule type" value="Genomic_DNA"/>
</dbReference>
<gene>
    <name evidence="1" type="ORF">FB45DRAFT_1024680</name>
</gene>
<sequence>MSTTQNPFRGFGVYKRPAHLTLSEFEDKYQKGIDALIALPVVQRIIIKYELKPRSQCISTTDCDAALAQIHSANQEDIIIVIVETRTREDFLEYLGDPAVQKIIGCLDDAAIPGGGRFSARVVTKLQK</sequence>